<feature type="compositionally biased region" description="Low complexity" evidence="1">
    <location>
        <begin position="447"/>
        <end position="456"/>
    </location>
</feature>
<feature type="region of interest" description="Disordered" evidence="1">
    <location>
        <begin position="705"/>
        <end position="784"/>
    </location>
</feature>
<feature type="region of interest" description="Disordered" evidence="1">
    <location>
        <begin position="395"/>
        <end position="562"/>
    </location>
</feature>
<evidence type="ECO:0000313" key="4">
    <source>
        <dbReference type="Proteomes" id="UP000800093"/>
    </source>
</evidence>
<feature type="region of interest" description="Disordered" evidence="1">
    <location>
        <begin position="882"/>
        <end position="942"/>
    </location>
</feature>
<evidence type="ECO:0000256" key="2">
    <source>
        <dbReference type="SAM" id="Phobius"/>
    </source>
</evidence>
<reference evidence="4" key="1">
    <citation type="journal article" date="2020" name="Stud. Mycol.">
        <title>101 Dothideomycetes genomes: A test case for predicting lifestyles and emergence of pathogens.</title>
        <authorList>
            <person name="Haridas S."/>
            <person name="Albert R."/>
            <person name="Binder M."/>
            <person name="Bloem J."/>
            <person name="LaButti K."/>
            <person name="Salamov A."/>
            <person name="Andreopoulos B."/>
            <person name="Baker S."/>
            <person name="Barry K."/>
            <person name="Bills G."/>
            <person name="Bluhm B."/>
            <person name="Cannon C."/>
            <person name="Castanera R."/>
            <person name="Culley D."/>
            <person name="Daum C."/>
            <person name="Ezra D."/>
            <person name="Gonzalez J."/>
            <person name="Henrissat B."/>
            <person name="Kuo A."/>
            <person name="Liang C."/>
            <person name="Lipzen A."/>
            <person name="Lutzoni F."/>
            <person name="Magnuson J."/>
            <person name="Mondo S."/>
            <person name="Nolan M."/>
            <person name="Ohm R."/>
            <person name="Pangilinan J."/>
            <person name="Park H.-J."/>
            <person name="Ramirez L."/>
            <person name="Alfaro M."/>
            <person name="Sun H."/>
            <person name="Tritt A."/>
            <person name="Yoshinaga Y."/>
            <person name="Zwiers L.-H."/>
            <person name="Turgeon B."/>
            <person name="Goodwin S."/>
            <person name="Spatafora J."/>
            <person name="Crous P."/>
            <person name="Grigoriev I."/>
        </authorList>
    </citation>
    <scope>NUCLEOTIDE SEQUENCE [LARGE SCALE GENOMIC DNA]</scope>
    <source>
        <strain evidence="4">CBS 304.66</strain>
    </source>
</reference>
<protein>
    <submittedName>
        <fullName evidence="3">Uncharacterized protein</fullName>
    </submittedName>
</protein>
<feature type="compositionally biased region" description="Acidic residues" evidence="1">
    <location>
        <begin position="1672"/>
        <end position="1689"/>
    </location>
</feature>
<dbReference type="OrthoDB" id="5423926at2759"/>
<feature type="region of interest" description="Disordered" evidence="1">
    <location>
        <begin position="1068"/>
        <end position="1220"/>
    </location>
</feature>
<evidence type="ECO:0000313" key="3">
    <source>
        <dbReference type="EMBL" id="KAF2265358.1"/>
    </source>
</evidence>
<feature type="compositionally biased region" description="Basic and acidic residues" evidence="1">
    <location>
        <begin position="1337"/>
        <end position="1346"/>
    </location>
</feature>
<keyword evidence="2" id="KW-0472">Membrane</keyword>
<feature type="compositionally biased region" description="Low complexity" evidence="1">
    <location>
        <begin position="417"/>
        <end position="431"/>
    </location>
</feature>
<feature type="compositionally biased region" description="Polar residues" evidence="1">
    <location>
        <begin position="1450"/>
        <end position="1466"/>
    </location>
</feature>
<feature type="compositionally biased region" description="Polar residues" evidence="1">
    <location>
        <begin position="1239"/>
        <end position="1272"/>
    </location>
</feature>
<keyword evidence="2" id="KW-0812">Transmembrane</keyword>
<feature type="compositionally biased region" description="Low complexity" evidence="1">
    <location>
        <begin position="922"/>
        <end position="935"/>
    </location>
</feature>
<feature type="compositionally biased region" description="Polar residues" evidence="1">
    <location>
        <begin position="823"/>
        <end position="832"/>
    </location>
</feature>
<feature type="compositionally biased region" description="Polar residues" evidence="1">
    <location>
        <begin position="844"/>
        <end position="855"/>
    </location>
</feature>
<proteinExistence type="predicted"/>
<feature type="transmembrane region" description="Helical" evidence="2">
    <location>
        <begin position="249"/>
        <end position="271"/>
    </location>
</feature>
<evidence type="ECO:0000256" key="1">
    <source>
        <dbReference type="SAM" id="MobiDB-lite"/>
    </source>
</evidence>
<feature type="region of interest" description="Disordered" evidence="1">
    <location>
        <begin position="810"/>
        <end position="870"/>
    </location>
</feature>
<feature type="compositionally biased region" description="Polar residues" evidence="1">
    <location>
        <begin position="1551"/>
        <end position="1568"/>
    </location>
</feature>
<feature type="compositionally biased region" description="Basic and acidic residues" evidence="1">
    <location>
        <begin position="982"/>
        <end position="995"/>
    </location>
</feature>
<feature type="compositionally biased region" description="Low complexity" evidence="1">
    <location>
        <begin position="1592"/>
        <end position="1601"/>
    </location>
</feature>
<keyword evidence="2" id="KW-1133">Transmembrane helix</keyword>
<gene>
    <name evidence="3" type="ORF">CC78DRAFT_579508</name>
</gene>
<dbReference type="Proteomes" id="UP000800093">
    <property type="component" value="Unassembled WGS sequence"/>
</dbReference>
<keyword evidence="4" id="KW-1185">Reference proteome</keyword>
<feature type="compositionally biased region" description="Polar residues" evidence="1">
    <location>
        <begin position="1411"/>
        <end position="1421"/>
    </location>
</feature>
<feature type="compositionally biased region" description="Basic and acidic residues" evidence="1">
    <location>
        <begin position="743"/>
        <end position="754"/>
    </location>
</feature>
<feature type="compositionally biased region" description="Basic and acidic residues" evidence="1">
    <location>
        <begin position="1275"/>
        <end position="1290"/>
    </location>
</feature>
<feature type="compositionally biased region" description="Pro residues" evidence="1">
    <location>
        <begin position="730"/>
        <end position="740"/>
    </location>
</feature>
<name>A0A9P4KB21_9PLEO</name>
<dbReference type="EMBL" id="ML986608">
    <property type="protein sequence ID" value="KAF2265358.1"/>
    <property type="molecule type" value="Genomic_DNA"/>
</dbReference>
<feature type="compositionally biased region" description="Basic and acidic residues" evidence="1">
    <location>
        <begin position="1190"/>
        <end position="1206"/>
    </location>
</feature>
<feature type="region of interest" description="Disordered" evidence="1">
    <location>
        <begin position="1233"/>
        <end position="1886"/>
    </location>
</feature>
<feature type="compositionally biased region" description="Polar residues" evidence="1">
    <location>
        <begin position="968"/>
        <end position="980"/>
    </location>
</feature>
<feature type="region of interest" description="Disordered" evidence="1">
    <location>
        <begin position="634"/>
        <end position="667"/>
    </location>
</feature>
<comment type="caution">
    <text evidence="3">The sequence shown here is derived from an EMBL/GenBank/DDBJ whole genome shotgun (WGS) entry which is preliminary data.</text>
</comment>
<accession>A0A9P4KB21</accession>
<sequence length="1900" mass="203843">MSILGPDVIGRGAVRGWRELWEAPGRALCTGSSSIHAELCGRQTDGAGGAGGGPYPGSAHGWAGGCGVLGRVSPRRQNRECGIEAGEKHRRTKTGMSTRCSCEMLDGERWADGLDEWLRGGGMRCIIPRLDQDPSMDGRSPGGSSALWAGCMMPSPFFAMPPHAARAAAMLRPPMHHRSEPCTLPFKHVPSISRARFHSGRSSGTRACAANCEDWAQDRQRQATGPASWWCCAGASRGRRSSSMESTVVGRHLVALVLILPSFFLITPLLISRHRLRRAARSVAALSLIVPFRAACSSFRRSPQPHRSMSRQIIARQRSPPALGDAAALARVLELTMFHRRRATSNPQRLVNPHIWMQALQNPPNASASLAATKAFLQNRDSNASLSSAAAAAALRTHTSSPIQVGDTVTKRMVRRGSTSSHGSGSLQASGLRRQPSSGSMTERSFRAPSPSRSSPLGQHAHNAPPVPTVPKDVPDVGVVHHRASSLEPPYHAGSLAGRGGGRGVSIDRGMQAPTSGRGQGQPPRLMSLSQLPETEQPGRPPSVNFSRPISPVPVASGRPGHSGWFTGPVVNTEQTFRGSPPPRPKTSDGIASYNLRQAQQSVQNAADRPVSTNKMAISQGVQGARLAAGSMRARPVGASISPNRPPTARASTERLPPVDPKSADAVYDPSTRTFVHKQEAMARFRALEHNNEQPARQYVMQHAVPEERPTERSQPCVQREPSPVKFVPVAPPSPSPAPQPARHTESPVSHDQDLTPINAHAGEPEDEERPPTPPAPNQPVGAILPRLNSEDHAEADIRLSIDANMGRKLEYAPGQDGPESPISPNAASNQDGLYPRLSAPMIPTTTNALASQGRGSVRTDRTQSLSPPRNAHFAAVAVELPNGVRHQPPPRSVSPAKSALKVFPSVSRRGNSPLAGDGDGRTTTRAASSETSDTMSDDGLRKKKKVVRVSFDEDTVIAGTSAYAEPETSSSPTGLSASKWSADKQDGEINDVMKPRPVLPSFGSIRGKNRRPDDRDVPEKVTETVSSSLSASIGSIQEPLEVSSDHALGGILAQDFASKKAPVALPLDPLPPEVTSVEGSGYASDSDQSDTAHIWDNSKAPLRAESKEAGEQQMPGLEPKSLATPIESRTPVTEIPGIAIQPASPSPAVEKPEPKFQQPFVPGSWGEEESEQEDKPNSTSQTEPTDFVPFERQKETPVLDTKDNESSDDNSSIYSDAYEDLTDVEEGAFASIDAVVQSPITKPTTGLMSSKYAGTSSVPPQPASLQNQRIGQTEAEKDQEPAQHWEAMRQHWSGLSESRKQVPGLNSVDEYAEPMETAVTPTVQAAELTPTQGVPAEHKVPEPRRARAPQTTNECQPSQSSSQPRKSALKKTTPRAQPTSAPDPQMRKTMRANTTPLVVPETSMRKSMRNSEPTRVSKTTPGLAASRHGMPPADTKSSKGARPKKHTPTAATASKARPQSASSLTKIKPNILTPTYDSDSDASASSFQRERPRTSRQQGGRYTMRASMRSRPTPTLRPAPAPRPTSPQTNSPPPAFRKSMRPSSAIAKPSPTSTGEATRSSKFSIRSLSPAGRFKGSKINPAGAPPIPAQTSSSKKASTKIVPFSKGPKKTQPTQSAPRSRFKSRIVDSSDEEDERPRFQSRFADSDDEDDYELPPGLTPVRGIPRKPGEVDGDSTDLEEELSDDEPTPPEASAKDIEKGDVPIANGNVAKRSSSFATGSLGKSKHASKLPAFDTSPKANTKRSFFGFGKRKAPVPEPIGSASESQQAVSNDIPYPPAHRNRDLNRPLSAINEDEAHESTPGVRVPKLQRRSAPQWGRSTSDSWPLPAPVAAQEENRPQSSDGHVLRRSSLRPTLQKRSSIASDAKLAPESKPGKEVTFGRSGKKKKFQGLRRVFGLHD</sequence>
<feature type="compositionally biased region" description="Pro residues" evidence="1">
    <location>
        <begin position="1516"/>
        <end position="1536"/>
    </location>
</feature>
<feature type="region of interest" description="Disordered" evidence="1">
    <location>
        <begin position="963"/>
        <end position="1033"/>
    </location>
</feature>
<feature type="compositionally biased region" description="Polar residues" evidence="1">
    <location>
        <begin position="1852"/>
        <end position="1863"/>
    </location>
</feature>
<organism evidence="3 4">
    <name type="scientific">Lojkania enalia</name>
    <dbReference type="NCBI Taxonomy" id="147567"/>
    <lineage>
        <taxon>Eukaryota</taxon>
        <taxon>Fungi</taxon>
        <taxon>Dikarya</taxon>
        <taxon>Ascomycota</taxon>
        <taxon>Pezizomycotina</taxon>
        <taxon>Dothideomycetes</taxon>
        <taxon>Pleosporomycetidae</taxon>
        <taxon>Pleosporales</taxon>
        <taxon>Pleosporales incertae sedis</taxon>
        <taxon>Lojkania</taxon>
    </lineage>
</organism>
<feature type="compositionally biased region" description="Basic and acidic residues" evidence="1">
    <location>
        <begin position="1011"/>
        <end position="1023"/>
    </location>
</feature>